<protein>
    <recommendedName>
        <fullName evidence="3">F-box/LRR-repeat protein 15-like leucin rich repeat domain-containing protein</fullName>
    </recommendedName>
</protein>
<reference evidence="4 5" key="1">
    <citation type="journal article" date="2024" name="Nat. Commun.">
        <title>Phylogenomics reveals the evolutionary origins of lichenization in chlorophyte algae.</title>
        <authorList>
            <person name="Puginier C."/>
            <person name="Libourel C."/>
            <person name="Otte J."/>
            <person name="Skaloud P."/>
            <person name="Haon M."/>
            <person name="Grisel S."/>
            <person name="Petersen M."/>
            <person name="Berrin J.G."/>
            <person name="Delaux P.M."/>
            <person name="Dal Grande F."/>
            <person name="Keller J."/>
        </authorList>
    </citation>
    <scope>NUCLEOTIDE SEQUENCE [LARGE SCALE GENOMIC DNA]</scope>
    <source>
        <strain evidence="4 5">SAG 2043</strain>
    </source>
</reference>
<dbReference type="SMART" id="SM00367">
    <property type="entry name" value="LRR_CC"/>
    <property type="match status" value="9"/>
</dbReference>
<gene>
    <name evidence="4" type="ORF">WJX72_002569</name>
</gene>
<name>A0AAW1PU17_9CHLO</name>
<evidence type="ECO:0000256" key="1">
    <source>
        <dbReference type="ARBA" id="ARBA00004430"/>
    </source>
</evidence>
<dbReference type="Gene3D" id="3.80.10.10">
    <property type="entry name" value="Ribonuclease Inhibitor"/>
    <property type="match status" value="3"/>
</dbReference>
<feature type="region of interest" description="Disordered" evidence="2">
    <location>
        <begin position="84"/>
        <end position="105"/>
    </location>
</feature>
<feature type="compositionally biased region" description="Basic residues" evidence="2">
    <location>
        <begin position="1"/>
        <end position="10"/>
    </location>
</feature>
<dbReference type="InterPro" id="IPR032675">
    <property type="entry name" value="LRR_dom_sf"/>
</dbReference>
<dbReference type="AlphaFoldDB" id="A0AAW1PU17"/>
<evidence type="ECO:0000256" key="2">
    <source>
        <dbReference type="SAM" id="MobiDB-lite"/>
    </source>
</evidence>
<keyword evidence="5" id="KW-1185">Reference proteome</keyword>
<dbReference type="GO" id="GO:0019005">
    <property type="term" value="C:SCF ubiquitin ligase complex"/>
    <property type="evidence" value="ECO:0007669"/>
    <property type="project" value="TreeGrafter"/>
</dbReference>
<proteinExistence type="predicted"/>
<feature type="domain" description="F-box/LRR-repeat protein 15-like leucin rich repeat" evidence="3">
    <location>
        <begin position="272"/>
        <end position="451"/>
    </location>
</feature>
<sequence>MAGGNQKRKRPAEQGGAAAKRAARQGASFLQPAPEENAGIEVDLAGEPQVQEAAIADPDAGNRRDGMAEIARRRAAHFAHYQADDGEEEAGPSNLHAGGTEARNLGPWSSARQLVEARAAAAAARTDKILDTARAAEPEDTVRWTPARDVKQGERPAYRVMPLQHACVELLVEYIEDVESLWGLPDSIKVRLAAAVCHQRKLEPEVVHLFTEGAPTEVCLPGCTALDQDALSAALTDCATPKLEQLELRFCGRGMGDAAAAALASNGPLPGLQRLTLGGAYRLTDKGLEQILAVTPNLTVLQLPQCSRLTGAAIERLPALCPHLRELDLDECRGISAASLQRIFTARLASLSSLCLNGIAEVSDQLLTEAALSVPLRQLSICHCPAVTDAGLRGLAAGRPQLEGLALDDVGKVTGAGLEALAESCRSLQVLSLKRCQRVTDASIAAVASRGALRTLRVNSVPHVGLATIKALAKHCRDHLEELDVSWCRNVPSAALGMLADSCPLLQTLHVWGCSQVTRQFLHGHSNDSLRVVGSTLQSAPELAHARLALIGA</sequence>
<accession>A0AAW1PU17</accession>
<dbReference type="PANTHER" id="PTHR13318">
    <property type="entry name" value="PARTNER OF PAIRED, ISOFORM B-RELATED"/>
    <property type="match status" value="1"/>
</dbReference>
<comment type="subcellular location">
    <subcellularLocation>
        <location evidence="1">Cytoplasm</location>
        <location evidence="1">Cytoskeleton</location>
        <location evidence="1">Cilium axoneme</location>
    </subcellularLocation>
</comment>
<dbReference type="InterPro" id="IPR006553">
    <property type="entry name" value="Leu-rich_rpt_Cys-con_subtyp"/>
</dbReference>
<dbReference type="Proteomes" id="UP001489004">
    <property type="component" value="Unassembled WGS sequence"/>
</dbReference>
<dbReference type="Pfam" id="PF25372">
    <property type="entry name" value="DUF7885"/>
    <property type="match status" value="1"/>
</dbReference>
<evidence type="ECO:0000259" key="3">
    <source>
        <dbReference type="Pfam" id="PF25372"/>
    </source>
</evidence>
<evidence type="ECO:0000313" key="5">
    <source>
        <dbReference type="Proteomes" id="UP001489004"/>
    </source>
</evidence>
<dbReference type="GO" id="GO:0005930">
    <property type="term" value="C:axoneme"/>
    <property type="evidence" value="ECO:0007669"/>
    <property type="project" value="UniProtKB-SubCell"/>
</dbReference>
<evidence type="ECO:0000313" key="4">
    <source>
        <dbReference type="EMBL" id="KAK9811364.1"/>
    </source>
</evidence>
<feature type="region of interest" description="Disordered" evidence="2">
    <location>
        <begin position="1"/>
        <end position="63"/>
    </location>
</feature>
<dbReference type="SUPFAM" id="SSF52047">
    <property type="entry name" value="RNI-like"/>
    <property type="match status" value="1"/>
</dbReference>
<dbReference type="EMBL" id="JALJOR010000009">
    <property type="protein sequence ID" value="KAK9811364.1"/>
    <property type="molecule type" value="Genomic_DNA"/>
</dbReference>
<feature type="compositionally biased region" description="Low complexity" evidence="2">
    <location>
        <begin position="13"/>
        <end position="27"/>
    </location>
</feature>
<dbReference type="GO" id="GO:0031146">
    <property type="term" value="P:SCF-dependent proteasomal ubiquitin-dependent protein catabolic process"/>
    <property type="evidence" value="ECO:0007669"/>
    <property type="project" value="TreeGrafter"/>
</dbReference>
<organism evidence="4 5">
    <name type="scientific">[Myrmecia] bisecta</name>
    <dbReference type="NCBI Taxonomy" id="41462"/>
    <lineage>
        <taxon>Eukaryota</taxon>
        <taxon>Viridiplantae</taxon>
        <taxon>Chlorophyta</taxon>
        <taxon>core chlorophytes</taxon>
        <taxon>Trebouxiophyceae</taxon>
        <taxon>Trebouxiales</taxon>
        <taxon>Trebouxiaceae</taxon>
        <taxon>Myrmecia</taxon>
    </lineage>
</organism>
<dbReference type="InterPro" id="IPR057207">
    <property type="entry name" value="FBXL15_LRR"/>
</dbReference>
<dbReference type="PANTHER" id="PTHR13318:SF190">
    <property type="entry name" value="PARTNER OF PAIRED, ISOFORM B"/>
    <property type="match status" value="1"/>
</dbReference>
<comment type="caution">
    <text evidence="4">The sequence shown here is derived from an EMBL/GenBank/DDBJ whole genome shotgun (WGS) entry which is preliminary data.</text>
</comment>